<reference evidence="4" key="1">
    <citation type="submission" date="2022-10" db="EMBL/GenBank/DDBJ databases">
        <authorList>
            <person name="Chen Y."/>
            <person name="Dougan E. K."/>
            <person name="Chan C."/>
            <person name="Rhodes N."/>
            <person name="Thang M."/>
        </authorList>
    </citation>
    <scope>NUCLEOTIDE SEQUENCE</scope>
</reference>
<proteinExistence type="predicted"/>
<evidence type="ECO:0000313" key="4">
    <source>
        <dbReference type="EMBL" id="CAI4003150.1"/>
    </source>
</evidence>
<dbReference type="EMBL" id="CAMXCT030003223">
    <property type="protein sequence ID" value="CAL4790462.1"/>
    <property type="molecule type" value="Genomic_DNA"/>
</dbReference>
<evidence type="ECO:0000256" key="2">
    <source>
        <dbReference type="ARBA" id="ARBA00022679"/>
    </source>
</evidence>
<dbReference type="GO" id="GO:0032259">
    <property type="term" value="P:methylation"/>
    <property type="evidence" value="ECO:0007669"/>
    <property type="project" value="UniProtKB-KW"/>
</dbReference>
<keyword evidence="1" id="KW-0489">Methyltransferase</keyword>
<accession>A0A9P1D551</accession>
<dbReference type="Pfam" id="PF00145">
    <property type="entry name" value="DNA_methylase"/>
    <property type="match status" value="1"/>
</dbReference>
<organism evidence="4">
    <name type="scientific">Cladocopium goreaui</name>
    <dbReference type="NCBI Taxonomy" id="2562237"/>
    <lineage>
        <taxon>Eukaryota</taxon>
        <taxon>Sar</taxon>
        <taxon>Alveolata</taxon>
        <taxon>Dinophyceae</taxon>
        <taxon>Suessiales</taxon>
        <taxon>Symbiodiniaceae</taxon>
        <taxon>Cladocopium</taxon>
    </lineage>
</organism>
<evidence type="ECO:0000256" key="3">
    <source>
        <dbReference type="SAM" id="MobiDB-lite"/>
    </source>
</evidence>
<gene>
    <name evidence="4" type="ORF">C1SCF055_LOCUS29040</name>
</gene>
<evidence type="ECO:0000256" key="1">
    <source>
        <dbReference type="ARBA" id="ARBA00022603"/>
    </source>
</evidence>
<dbReference type="Gene3D" id="3.40.50.150">
    <property type="entry name" value="Vaccinia Virus protein VP39"/>
    <property type="match status" value="1"/>
</dbReference>
<dbReference type="Proteomes" id="UP001152797">
    <property type="component" value="Unassembled WGS sequence"/>
</dbReference>
<dbReference type="InterPro" id="IPR001525">
    <property type="entry name" value="C5_MeTfrase"/>
</dbReference>
<comment type="caution">
    <text evidence="4">The sequence shown here is derived from an EMBL/GenBank/DDBJ whole genome shotgun (WGS) entry which is preliminary data.</text>
</comment>
<keyword evidence="6" id="KW-1185">Reference proteome</keyword>
<protein>
    <submittedName>
        <fullName evidence="4">Uncharacterized protein</fullName>
    </submittedName>
</protein>
<dbReference type="SUPFAM" id="SSF53335">
    <property type="entry name" value="S-adenosyl-L-methionine-dependent methyltransferases"/>
    <property type="match status" value="1"/>
</dbReference>
<evidence type="ECO:0000313" key="5">
    <source>
        <dbReference type="EMBL" id="CAL4790462.1"/>
    </source>
</evidence>
<sequence length="498" mass="56096">MFLIAEDVDCAEISLSEALETLMNDEMAVESATLEKQIALAKTHRLFALFEDSELAKLKSELGDEYVPWGDPDGDQQADLDFFDLFVAQRHEELRIEVERAKLHPKFPLFESTVMADMKAEQGDKCLEFGDPKADPQKDLEAFEIFVNCCESEEAEEANEVPKTNEKDNEEEEDGADNDDKDKVNGEPETQLGSEIATETPGEVHYTPSHDYPAPPSDKHPDINRILESSAEARIMIKTAIDRIGQKAFSDRIRSLPNHLSFADMFSGAGTFGKVVDVVIRVLKKQFPEEMSHKEASHEFLCEIEKAKQHFLMQTSSDSTCCIFTDATKIFDDDRRECARHGGACDSCFDRPSMPLWTFNGGFSCKSLSKLNIHFQTMLTAMADENEDSSSFVTFKAVKTFLDKISVDFFTLENVDMESAGEDDASNLNMIIKALESSGPHGYHVQVYKLCTLDYGLPQRRVRLFFVGLQKSTQEASAFRNIEMWLNAFKLKTQPPEA</sequence>
<dbReference type="AlphaFoldDB" id="A0A9P1D551"/>
<evidence type="ECO:0000313" key="6">
    <source>
        <dbReference type="Proteomes" id="UP001152797"/>
    </source>
</evidence>
<dbReference type="InterPro" id="IPR029063">
    <property type="entry name" value="SAM-dependent_MTases_sf"/>
</dbReference>
<name>A0A9P1D551_9DINO</name>
<dbReference type="EMBL" id="CAMXCT010003223">
    <property type="protein sequence ID" value="CAI4003150.1"/>
    <property type="molecule type" value="Genomic_DNA"/>
</dbReference>
<dbReference type="EMBL" id="CAMXCT020003223">
    <property type="protein sequence ID" value="CAL1156525.1"/>
    <property type="molecule type" value="Genomic_DNA"/>
</dbReference>
<dbReference type="GO" id="GO:0008168">
    <property type="term" value="F:methyltransferase activity"/>
    <property type="evidence" value="ECO:0007669"/>
    <property type="project" value="UniProtKB-KW"/>
</dbReference>
<keyword evidence="2" id="KW-0808">Transferase</keyword>
<feature type="region of interest" description="Disordered" evidence="3">
    <location>
        <begin position="154"/>
        <end position="223"/>
    </location>
</feature>
<feature type="compositionally biased region" description="Acidic residues" evidence="3">
    <location>
        <begin position="168"/>
        <end position="177"/>
    </location>
</feature>
<reference evidence="5 6" key="2">
    <citation type="submission" date="2024-05" db="EMBL/GenBank/DDBJ databases">
        <authorList>
            <person name="Chen Y."/>
            <person name="Shah S."/>
            <person name="Dougan E. K."/>
            <person name="Thang M."/>
            <person name="Chan C."/>
        </authorList>
    </citation>
    <scope>NUCLEOTIDE SEQUENCE [LARGE SCALE GENOMIC DNA]</scope>
</reference>